<feature type="region of interest" description="Disordered" evidence="2">
    <location>
        <begin position="631"/>
        <end position="667"/>
    </location>
</feature>
<feature type="domain" description="Topo IIA-type catalytic" evidence="3">
    <location>
        <begin position="1"/>
        <end position="289"/>
    </location>
</feature>
<proteinExistence type="predicted"/>
<feature type="region of interest" description="Disordered" evidence="2">
    <location>
        <begin position="533"/>
        <end position="574"/>
    </location>
</feature>
<feature type="region of interest" description="Disordered" evidence="2">
    <location>
        <begin position="759"/>
        <end position="835"/>
    </location>
</feature>
<organism evidence="4 5">
    <name type="scientific">Cystoisospora suis</name>
    <dbReference type="NCBI Taxonomy" id="483139"/>
    <lineage>
        <taxon>Eukaryota</taxon>
        <taxon>Sar</taxon>
        <taxon>Alveolata</taxon>
        <taxon>Apicomplexa</taxon>
        <taxon>Conoidasida</taxon>
        <taxon>Coccidia</taxon>
        <taxon>Eucoccidiorida</taxon>
        <taxon>Eimeriorina</taxon>
        <taxon>Sarcocystidae</taxon>
        <taxon>Cystoisospora</taxon>
    </lineage>
</organism>
<dbReference type="RefSeq" id="XP_067926934.1">
    <property type="nucleotide sequence ID" value="XM_068061091.1"/>
</dbReference>
<dbReference type="GO" id="GO:0009330">
    <property type="term" value="C:DNA topoisomerase type II (double strand cut, ATP-hydrolyzing) complex"/>
    <property type="evidence" value="ECO:0007669"/>
    <property type="project" value="TreeGrafter"/>
</dbReference>
<feature type="compositionally biased region" description="Basic and acidic residues" evidence="2">
    <location>
        <begin position="792"/>
        <end position="827"/>
    </location>
</feature>
<feature type="region of interest" description="Disordered" evidence="2">
    <location>
        <begin position="997"/>
        <end position="1060"/>
    </location>
</feature>
<dbReference type="GO" id="GO:0003677">
    <property type="term" value="F:DNA binding"/>
    <property type="evidence" value="ECO:0007669"/>
    <property type="project" value="UniProtKB-UniRule"/>
</dbReference>
<evidence type="ECO:0000256" key="1">
    <source>
        <dbReference type="PROSITE-ProRule" id="PRU01384"/>
    </source>
</evidence>
<dbReference type="InterPro" id="IPR050220">
    <property type="entry name" value="Type_II_DNA_Topoisomerases"/>
</dbReference>
<feature type="compositionally biased region" description="Basic and acidic residues" evidence="2">
    <location>
        <begin position="657"/>
        <end position="667"/>
    </location>
</feature>
<comment type="caution">
    <text evidence="1">Lacks conserved residue(s) required for the propagation of feature annotation.</text>
</comment>
<dbReference type="Pfam" id="PF03989">
    <property type="entry name" value="DNA_gyraseA_C"/>
    <property type="match status" value="5"/>
</dbReference>
<dbReference type="GO" id="GO:0003918">
    <property type="term" value="F:DNA topoisomerase type II (double strand cut, ATP-hydrolyzing) activity"/>
    <property type="evidence" value="ECO:0007669"/>
    <property type="project" value="InterPro"/>
</dbReference>
<feature type="compositionally biased region" description="Basic and acidic residues" evidence="2">
    <location>
        <begin position="934"/>
        <end position="952"/>
    </location>
</feature>
<evidence type="ECO:0000313" key="5">
    <source>
        <dbReference type="Proteomes" id="UP000221165"/>
    </source>
</evidence>
<dbReference type="Pfam" id="PF00521">
    <property type="entry name" value="DNA_topoisoIV"/>
    <property type="match status" value="1"/>
</dbReference>
<keyword evidence="5" id="KW-1185">Reference proteome</keyword>
<dbReference type="SUPFAM" id="SSF56719">
    <property type="entry name" value="Type II DNA topoisomerase"/>
    <property type="match status" value="1"/>
</dbReference>
<dbReference type="OrthoDB" id="734at2759"/>
<feature type="region of interest" description="Disordered" evidence="2">
    <location>
        <begin position="279"/>
        <end position="483"/>
    </location>
</feature>
<feature type="compositionally biased region" description="Polar residues" evidence="2">
    <location>
        <begin position="412"/>
        <end position="423"/>
    </location>
</feature>
<dbReference type="GO" id="GO:0006265">
    <property type="term" value="P:DNA topological change"/>
    <property type="evidence" value="ECO:0007669"/>
    <property type="project" value="InterPro"/>
</dbReference>
<comment type="caution">
    <text evidence="4">The sequence shown here is derived from an EMBL/GenBank/DDBJ whole genome shotgun (WGS) entry which is preliminary data.</text>
</comment>
<dbReference type="EMBL" id="MIGC01000349">
    <property type="protein sequence ID" value="PHJ25262.1"/>
    <property type="molecule type" value="Genomic_DNA"/>
</dbReference>
<dbReference type="InterPro" id="IPR013757">
    <property type="entry name" value="Topo_IIA_A_a_sf"/>
</dbReference>
<dbReference type="AlphaFoldDB" id="A0A2C6LEI2"/>
<dbReference type="SUPFAM" id="SSF101904">
    <property type="entry name" value="GyrA/ParC C-terminal domain-like"/>
    <property type="match status" value="2"/>
</dbReference>
<accession>A0A2C6LEI2</accession>
<dbReference type="InterPro" id="IPR002205">
    <property type="entry name" value="Topo_IIA_dom_A"/>
</dbReference>
<dbReference type="Gene3D" id="3.30.1360.40">
    <property type="match status" value="1"/>
</dbReference>
<feature type="compositionally biased region" description="Basic and acidic residues" evidence="2">
    <location>
        <begin position="316"/>
        <end position="329"/>
    </location>
</feature>
<dbReference type="GO" id="GO:0005524">
    <property type="term" value="F:ATP binding"/>
    <property type="evidence" value="ECO:0007669"/>
    <property type="project" value="InterPro"/>
</dbReference>
<dbReference type="PANTHER" id="PTHR43493">
    <property type="entry name" value="DNA GYRASE/TOPOISOMERASE SUBUNIT A"/>
    <property type="match status" value="1"/>
</dbReference>
<evidence type="ECO:0000256" key="2">
    <source>
        <dbReference type="SAM" id="MobiDB-lite"/>
    </source>
</evidence>
<dbReference type="InterPro" id="IPR006691">
    <property type="entry name" value="GyrA/parC_rep"/>
</dbReference>
<feature type="compositionally biased region" description="Basic and acidic residues" evidence="2">
    <location>
        <begin position="377"/>
        <end position="396"/>
    </location>
</feature>
<protein>
    <submittedName>
        <fullName evidence="4">Dna gyrase subunit a</fullName>
    </submittedName>
</protein>
<feature type="region of interest" description="Disordered" evidence="2">
    <location>
        <begin position="925"/>
        <end position="952"/>
    </location>
</feature>
<feature type="compositionally biased region" description="Basic and acidic residues" evidence="2">
    <location>
        <begin position="997"/>
        <end position="1039"/>
    </location>
</feature>
<gene>
    <name evidence="4" type="ORF">CSUI_000884</name>
</gene>
<feature type="compositionally biased region" description="Polar residues" evidence="2">
    <location>
        <begin position="538"/>
        <end position="552"/>
    </location>
</feature>
<dbReference type="InterPro" id="IPR035516">
    <property type="entry name" value="Gyrase/topoIV_suA_C"/>
</dbReference>
<evidence type="ECO:0000313" key="4">
    <source>
        <dbReference type="EMBL" id="PHJ25262.1"/>
    </source>
</evidence>
<feature type="compositionally biased region" description="Low complexity" evidence="2">
    <location>
        <begin position="345"/>
        <end position="363"/>
    </location>
</feature>
<dbReference type="Proteomes" id="UP000221165">
    <property type="component" value="Unassembled WGS sequence"/>
</dbReference>
<keyword evidence="1" id="KW-0238">DNA-binding</keyword>
<reference evidence="4 5" key="1">
    <citation type="journal article" date="2017" name="Int. J. Parasitol.">
        <title>The genome of the protozoan parasite Cystoisospora suis and a reverse vaccinology approach to identify vaccine candidates.</title>
        <authorList>
            <person name="Palmieri N."/>
            <person name="Shrestha A."/>
            <person name="Ruttkowski B."/>
            <person name="Beck T."/>
            <person name="Vogl C."/>
            <person name="Tomley F."/>
            <person name="Blake D.P."/>
            <person name="Joachim A."/>
        </authorList>
    </citation>
    <scope>NUCLEOTIDE SEQUENCE [LARGE SCALE GENOMIC DNA]</scope>
    <source>
        <strain evidence="4 5">Wien I</strain>
    </source>
</reference>
<evidence type="ECO:0000259" key="3">
    <source>
        <dbReference type="PROSITE" id="PS52040"/>
    </source>
</evidence>
<sequence length="1136" mass="124371">MNLSRRGQTGSFLRVSLGTRRSVGFPCLAFSFPGVVCTSCNGPHLLLFFFLVQSTLLQAVGHMVASKFLEGVSSIRDESDWRGVRIVLVLRPEVEAQVVLSTLLKHTNLQTFVPINLIALDNHGTRPCRFSLKSMLLAWISFRFETLRRMLAAEREERERRSHLLEGLLRAVGHMDTVVKAVRESFSASEAHHRLTSAPLGFSPPQANALLRLTLSRLTGLERQEIQREHEEQMSRLNRLQELLNHDKEIYGLMIEELQEIRDAHKAARRTKIVQTAAQRRKAKQRTEVLNSKPGVQSGPGAVECRPPRGRNTQCAKDDETRSTAERNRSGSTEHSGESLPESTNNAFLQDDQAAAASQNNRDGTGARYPSQSAIGKEGRETAHLLTQERKNEQVRRPYGSPASCIRPESEGGQTRSCPSKLSGTEELESLEKDGTVLRSQEGSLGKDVGVLRNARETDSSLASGADRKVQENREEEEEAVVPFGEAQEIDEEDLIPSHQNVVLFSAAPYLRRLPLSQVPTLKRGAVGMRTAPVTPGLSRQPTESCVPQESDLSGGDAKVGTAAPAASEESRKPGTYSTAIHGLCVCRSRDRLLIVTREGFACSLPAYKIPLGSRLSRGVGLPQLLLTASRGKRKTARTGSQTGRTTGFHPEVPTKSCEDGGKESTRMDPGQAHLAAVLALPYSSAVRRDKKSNKWGGKIREPGQSKLIVATKRGMMAKIDVSLLLNRRGFTRGLRKVIACASGDCVVAAGIVEELGNEKTSSSGRLGMSARQERGRTVALVEGQAEQNVNGERKEPADRSSRERKEATEGSSEEESHFHRGLESPRHLTHSSRLNSDLEKGYTCEPADAFRHSKSTLLIVTRLGRAVHFSTSSVRETRTGKSRGVHAIRLKSGDSVIALAVVPPPRKREGKPHGVTLREVAREELSPSGMSSLEKRASGQECVRDQDPEDKAPDVLVVTTSGVGKRMSLSSLGLRKRGGTGVKIIQLKQEANAKRLLDRQQRVRPDEPAEGTHLRIPEQQEPRNHGDEDRAIIRRRLPDSGSAPQARPQGQSSAGRDKQEHVVSVLLVPCPRTHGGAQERGGQGDILLVSREGFLLRQVSGKVPVLRGRLARGVTLQNLQHSKRDDAIVAAGLAR</sequence>
<dbReference type="SMART" id="SM00434">
    <property type="entry name" value="TOP4c"/>
    <property type="match status" value="1"/>
</dbReference>
<dbReference type="VEuPathDB" id="ToxoDB:CSUI_000884"/>
<dbReference type="InterPro" id="IPR013760">
    <property type="entry name" value="Topo_IIA-like_dom_sf"/>
</dbReference>
<dbReference type="PANTHER" id="PTHR43493:SF5">
    <property type="entry name" value="DNA GYRASE SUBUNIT A, CHLOROPLASTIC_MITOCHONDRIAL"/>
    <property type="match status" value="1"/>
</dbReference>
<dbReference type="GeneID" id="94424302"/>
<dbReference type="PROSITE" id="PS52040">
    <property type="entry name" value="TOPO_IIA"/>
    <property type="match status" value="1"/>
</dbReference>
<dbReference type="Gene3D" id="1.10.268.10">
    <property type="entry name" value="Topoisomerase, domain 3"/>
    <property type="match status" value="1"/>
</dbReference>
<name>A0A2C6LEI2_9APIC</name>
<dbReference type="Gene3D" id="2.120.10.90">
    <property type="entry name" value="DNA gyrase/topoisomerase IV, subunit A, C-terminal"/>
    <property type="match status" value="2"/>
</dbReference>